<dbReference type="PRINTS" id="PR00111">
    <property type="entry name" value="ABHYDROLASE"/>
</dbReference>
<dbReference type="RefSeq" id="WP_274234362.1">
    <property type="nucleotide sequence ID" value="NZ_BAABHQ010000018.1"/>
</dbReference>
<dbReference type="SUPFAM" id="SSF53474">
    <property type="entry name" value="alpha/beta-Hydrolases"/>
    <property type="match status" value="1"/>
</dbReference>
<dbReference type="Proteomes" id="UP001500457">
    <property type="component" value="Unassembled WGS sequence"/>
</dbReference>
<comment type="caution">
    <text evidence="2">The sequence shown here is derived from an EMBL/GenBank/DDBJ whole genome shotgun (WGS) entry which is preliminary data.</text>
</comment>
<feature type="domain" description="AB hydrolase-1" evidence="1">
    <location>
        <begin position="22"/>
        <end position="222"/>
    </location>
</feature>
<protein>
    <submittedName>
        <fullName evidence="2">Alpha/beta hydrolase</fullName>
    </submittedName>
</protein>
<dbReference type="InterPro" id="IPR050266">
    <property type="entry name" value="AB_hydrolase_sf"/>
</dbReference>
<dbReference type="GO" id="GO:0016787">
    <property type="term" value="F:hydrolase activity"/>
    <property type="evidence" value="ECO:0007669"/>
    <property type="project" value="UniProtKB-KW"/>
</dbReference>
<gene>
    <name evidence="2" type="ORF">GCM10023203_48660</name>
</gene>
<accession>A0ABP9EXX6</accession>
<name>A0ABP9EXX6_9PSEU</name>
<evidence type="ECO:0000313" key="2">
    <source>
        <dbReference type="EMBL" id="GAA4889687.1"/>
    </source>
</evidence>
<dbReference type="InterPro" id="IPR000073">
    <property type="entry name" value="AB_hydrolase_1"/>
</dbReference>
<organism evidence="2 3">
    <name type="scientific">Actinomycetospora straminea</name>
    <dbReference type="NCBI Taxonomy" id="663607"/>
    <lineage>
        <taxon>Bacteria</taxon>
        <taxon>Bacillati</taxon>
        <taxon>Actinomycetota</taxon>
        <taxon>Actinomycetes</taxon>
        <taxon>Pseudonocardiales</taxon>
        <taxon>Pseudonocardiaceae</taxon>
        <taxon>Actinomycetospora</taxon>
    </lineage>
</organism>
<dbReference type="Gene3D" id="3.40.50.1820">
    <property type="entry name" value="alpha/beta hydrolase"/>
    <property type="match status" value="1"/>
</dbReference>
<dbReference type="PANTHER" id="PTHR43798">
    <property type="entry name" value="MONOACYLGLYCEROL LIPASE"/>
    <property type="match status" value="1"/>
</dbReference>
<reference evidence="3" key="1">
    <citation type="journal article" date="2019" name="Int. J. Syst. Evol. Microbiol.">
        <title>The Global Catalogue of Microorganisms (GCM) 10K type strain sequencing project: providing services to taxonomists for standard genome sequencing and annotation.</title>
        <authorList>
            <consortium name="The Broad Institute Genomics Platform"/>
            <consortium name="The Broad Institute Genome Sequencing Center for Infectious Disease"/>
            <person name="Wu L."/>
            <person name="Ma J."/>
        </authorList>
    </citation>
    <scope>NUCLEOTIDE SEQUENCE [LARGE SCALE GENOMIC DNA]</scope>
    <source>
        <strain evidence="3">JCM 17983</strain>
    </source>
</reference>
<dbReference type="Pfam" id="PF12697">
    <property type="entry name" value="Abhydrolase_6"/>
    <property type="match status" value="1"/>
</dbReference>
<sequence length="240" mass="25439">MPYVQLGDVAMAYEDDGQGDPLVLLHPGLADARAWAPCVPGLARHFRVLRPDQRGHGRTADVEGPITADALVGDTVAFLEQVVGGPARLVGHSTGGFLALLVALRRPDLVPRLVVSASVFHHDAWAPGVLDLDEETTAFFAGYHAEVSPDDPEHFGVFAAKMDRLHRSEPALAVDDLAAYPHPALVLVGDADDEIPIEHTLAMRDGLPDARLGVVPGADHGGPVGKTAVYEAILLDFLAP</sequence>
<evidence type="ECO:0000313" key="3">
    <source>
        <dbReference type="Proteomes" id="UP001500457"/>
    </source>
</evidence>
<proteinExistence type="predicted"/>
<evidence type="ECO:0000259" key="1">
    <source>
        <dbReference type="Pfam" id="PF12697"/>
    </source>
</evidence>
<keyword evidence="3" id="KW-1185">Reference proteome</keyword>
<dbReference type="EMBL" id="BAABHQ010000018">
    <property type="protein sequence ID" value="GAA4889687.1"/>
    <property type="molecule type" value="Genomic_DNA"/>
</dbReference>
<keyword evidence="2" id="KW-0378">Hydrolase</keyword>
<dbReference type="InterPro" id="IPR029058">
    <property type="entry name" value="AB_hydrolase_fold"/>
</dbReference>